<proteinExistence type="predicted"/>
<feature type="region of interest" description="Disordered" evidence="1">
    <location>
        <begin position="55"/>
        <end position="184"/>
    </location>
</feature>
<feature type="signal peptide" evidence="2">
    <location>
        <begin position="1"/>
        <end position="25"/>
    </location>
</feature>
<keyword evidence="4" id="KW-1185">Reference proteome</keyword>
<keyword evidence="2" id="KW-0732">Signal</keyword>
<protein>
    <recommendedName>
        <fullName evidence="5">DUF4148 domain-containing protein</fullName>
    </recommendedName>
</protein>
<dbReference type="Proteomes" id="UP001181622">
    <property type="component" value="Unassembled WGS sequence"/>
</dbReference>
<gene>
    <name evidence="3" type="ORF">IHQ68_04365</name>
</gene>
<evidence type="ECO:0000313" key="4">
    <source>
        <dbReference type="Proteomes" id="UP001181622"/>
    </source>
</evidence>
<sequence>MRHLSAPLAATAIAVALTLPVPAHAQDMGSNPITDFFDGLGLGAKEKPDIDYQERAPLVPPSQTGSLPAPQAKSAARDGVAWPNDPDVAARAERKARNNKVTTESYSYQMDRSPRVDPDELSARRTAGAGVPTTAADGTRGDNQITRSQRGELDGKMIRGVEGTGSPRPRLTDPPPGYTVGNGVTAQIEPEKKPWYKRMFGQN</sequence>
<feature type="chain" id="PRO_5046392181" description="DUF4148 domain-containing protein" evidence="2">
    <location>
        <begin position="26"/>
        <end position="203"/>
    </location>
</feature>
<feature type="compositionally biased region" description="Polar residues" evidence="1">
    <location>
        <begin position="101"/>
        <end position="110"/>
    </location>
</feature>
<comment type="caution">
    <text evidence="3">The sequence shown here is derived from an EMBL/GenBank/DDBJ whole genome shotgun (WGS) entry which is preliminary data.</text>
</comment>
<evidence type="ECO:0000313" key="3">
    <source>
        <dbReference type="EMBL" id="MDR4305860.1"/>
    </source>
</evidence>
<organism evidence="3 4">
    <name type="scientific">Chelatococcus sambhunathii</name>
    <dbReference type="NCBI Taxonomy" id="363953"/>
    <lineage>
        <taxon>Bacteria</taxon>
        <taxon>Pseudomonadati</taxon>
        <taxon>Pseudomonadota</taxon>
        <taxon>Alphaproteobacteria</taxon>
        <taxon>Hyphomicrobiales</taxon>
        <taxon>Chelatococcaceae</taxon>
        <taxon>Chelatococcus</taxon>
    </lineage>
</organism>
<dbReference type="EMBL" id="JADBEO010000007">
    <property type="protein sequence ID" value="MDR4305860.1"/>
    <property type="molecule type" value="Genomic_DNA"/>
</dbReference>
<reference evidence="3" key="1">
    <citation type="submission" date="2020-10" db="EMBL/GenBank/DDBJ databases">
        <authorList>
            <person name="Abbas A."/>
            <person name="Razzaq R."/>
            <person name="Waqas M."/>
            <person name="Abbas N."/>
            <person name="Nielsen T.K."/>
            <person name="Hansen L.H."/>
            <person name="Hussain S."/>
            <person name="Shahid M."/>
        </authorList>
    </citation>
    <scope>NUCLEOTIDE SEQUENCE</scope>
    <source>
        <strain evidence="3">S14</strain>
    </source>
</reference>
<feature type="compositionally biased region" description="Basic and acidic residues" evidence="1">
    <location>
        <begin position="149"/>
        <end position="159"/>
    </location>
</feature>
<dbReference type="RefSeq" id="WP_309389216.1">
    <property type="nucleotide sequence ID" value="NZ_JADBEO010000007.1"/>
</dbReference>
<evidence type="ECO:0000256" key="2">
    <source>
        <dbReference type="SAM" id="SignalP"/>
    </source>
</evidence>
<name>A0ABU1DCR1_9HYPH</name>
<accession>A0ABU1DCR1</accession>
<evidence type="ECO:0000256" key="1">
    <source>
        <dbReference type="SAM" id="MobiDB-lite"/>
    </source>
</evidence>
<evidence type="ECO:0008006" key="5">
    <source>
        <dbReference type="Google" id="ProtNLM"/>
    </source>
</evidence>
<feature type="compositionally biased region" description="Basic and acidic residues" evidence="1">
    <location>
        <begin position="112"/>
        <end position="123"/>
    </location>
</feature>